<dbReference type="FunCoup" id="H0VX91">
    <property type="interactions" value="589"/>
</dbReference>
<feature type="transmembrane region" description="Helical" evidence="14">
    <location>
        <begin position="197"/>
        <end position="221"/>
    </location>
</feature>
<dbReference type="PROSITE" id="PS50262">
    <property type="entry name" value="G_PROTEIN_RECEP_F1_2"/>
    <property type="match status" value="1"/>
</dbReference>
<dbReference type="eggNOG" id="ENOG502QTTE">
    <property type="taxonomic scope" value="Eukaryota"/>
</dbReference>
<dbReference type="InterPro" id="IPR000725">
    <property type="entry name" value="Olfact_rcpt"/>
</dbReference>
<evidence type="ECO:0000256" key="12">
    <source>
        <dbReference type="ARBA" id="ARBA00023224"/>
    </source>
</evidence>
<dbReference type="SUPFAM" id="SSF81321">
    <property type="entry name" value="Family A G protein-coupled receptor-like"/>
    <property type="match status" value="1"/>
</dbReference>
<keyword evidence="6 14" id="KW-1133">Transmembrane helix</keyword>
<keyword evidence="17" id="KW-1185">Reference proteome</keyword>
<dbReference type="PANTHER" id="PTHR24242">
    <property type="entry name" value="G-PROTEIN COUPLED RECEPTOR"/>
    <property type="match status" value="1"/>
</dbReference>
<dbReference type="CDD" id="cd13954">
    <property type="entry name" value="7tmA_OR"/>
    <property type="match status" value="1"/>
</dbReference>
<comment type="subcellular location">
    <subcellularLocation>
        <location evidence="1 14">Cell membrane</location>
        <topology evidence="1 14">Multi-pass membrane protein</topology>
    </subcellularLocation>
</comment>
<evidence type="ECO:0000256" key="8">
    <source>
        <dbReference type="ARBA" id="ARBA00023136"/>
    </source>
</evidence>
<evidence type="ECO:0000256" key="13">
    <source>
        <dbReference type="RuleBase" id="RU000688"/>
    </source>
</evidence>
<reference evidence="16" key="3">
    <citation type="submission" date="2025-09" db="UniProtKB">
        <authorList>
            <consortium name="Ensembl"/>
        </authorList>
    </citation>
    <scope>IDENTIFICATION</scope>
    <source>
        <strain evidence="16">2N</strain>
    </source>
</reference>
<keyword evidence="9" id="KW-1015">Disulfide bond</keyword>
<gene>
    <name evidence="16" type="primary">OR11L1</name>
</gene>
<dbReference type="AlphaFoldDB" id="H0VX91"/>
<feature type="transmembrane region" description="Helical" evidence="14">
    <location>
        <begin position="102"/>
        <end position="124"/>
    </location>
</feature>
<evidence type="ECO:0000313" key="17">
    <source>
        <dbReference type="Proteomes" id="UP000005447"/>
    </source>
</evidence>
<evidence type="ECO:0000259" key="15">
    <source>
        <dbReference type="PROSITE" id="PS50262"/>
    </source>
</evidence>
<evidence type="ECO:0000256" key="7">
    <source>
        <dbReference type="ARBA" id="ARBA00023040"/>
    </source>
</evidence>
<dbReference type="Ensembl" id="ENSCPOT00000027787.2">
    <property type="protein sequence ID" value="ENSCPOP00000015320.2"/>
    <property type="gene ID" value="ENSCPOG00000025127.2"/>
</dbReference>
<evidence type="ECO:0000256" key="5">
    <source>
        <dbReference type="ARBA" id="ARBA00022725"/>
    </source>
</evidence>
<dbReference type="InterPro" id="IPR000276">
    <property type="entry name" value="GPCR_Rhodpsn"/>
</dbReference>
<dbReference type="Gene3D" id="1.20.1070.10">
    <property type="entry name" value="Rhodopsin 7-helix transmembrane proteins"/>
    <property type="match status" value="1"/>
</dbReference>
<dbReference type="GeneTree" id="ENSGT01150000286948"/>
<feature type="domain" description="G-protein coupled receptors family 1 profile" evidence="15">
    <location>
        <begin position="41"/>
        <end position="290"/>
    </location>
</feature>
<evidence type="ECO:0000256" key="3">
    <source>
        <dbReference type="ARBA" id="ARBA00022606"/>
    </source>
</evidence>
<keyword evidence="8 14" id="KW-0472">Membrane</keyword>
<name>H0VX91_CAVPO</name>
<dbReference type="InParanoid" id="H0VX91"/>
<evidence type="ECO:0000256" key="1">
    <source>
        <dbReference type="ARBA" id="ARBA00004651"/>
    </source>
</evidence>
<sequence>MGPRNTSSVAEFQLLGFQRLLEWRALLFAIFLGIYFLTIAGNLVIITVVSRDPRLHVPMYSFLGSLSLLEVLYTSTIVPRLLVDLVSQGHAISFSACMVQLYFFVCFGATECFLLAAMACDRYLAICSPLHYSSLMRPDICTKVLALCWLAGLGTGFLPSLMICRLDFCGPNHIDHFFCDLPPLMQLSCSSVHTTELLIFVLSIAVLCVCFLLTVVSYLFIVSSVLRIPSRAGRRKTFSTCGSHLAVVTIYYGTMISMYVRPNVHLSPEVNKIISVFYTVVTPLLNPVIYSLRNRDFKQAIRKVMRSKCCICGRGLGFPHQTGRVLGSHIGDRGIFFKYH</sequence>
<evidence type="ECO:0000256" key="14">
    <source>
        <dbReference type="RuleBase" id="RU363047"/>
    </source>
</evidence>
<evidence type="ECO:0000256" key="4">
    <source>
        <dbReference type="ARBA" id="ARBA00022692"/>
    </source>
</evidence>
<dbReference type="KEGG" id="cpoc:100735885"/>
<dbReference type="GO" id="GO:0004984">
    <property type="term" value="F:olfactory receptor activity"/>
    <property type="evidence" value="ECO:0007669"/>
    <property type="project" value="InterPro"/>
</dbReference>
<evidence type="ECO:0000313" key="16">
    <source>
        <dbReference type="Ensembl" id="ENSCPOP00000015320.2"/>
    </source>
</evidence>
<dbReference type="EMBL" id="AAKN02002649">
    <property type="status" value="NOT_ANNOTATED_CDS"/>
    <property type="molecule type" value="Genomic_DNA"/>
</dbReference>
<dbReference type="PRINTS" id="PR00237">
    <property type="entry name" value="GPCRRHODOPSN"/>
</dbReference>
<evidence type="ECO:0000256" key="9">
    <source>
        <dbReference type="ARBA" id="ARBA00023157"/>
    </source>
</evidence>
<feature type="transmembrane region" description="Helical" evidence="14">
    <location>
        <begin position="242"/>
        <end position="261"/>
    </location>
</feature>
<keyword evidence="4 13" id="KW-0812">Transmembrane</keyword>
<dbReference type="InterPro" id="IPR017452">
    <property type="entry name" value="GPCR_Rhodpsn_7TM"/>
</dbReference>
<feature type="transmembrane region" description="Helical" evidence="14">
    <location>
        <begin position="60"/>
        <end position="82"/>
    </location>
</feature>
<dbReference type="GO" id="GO:0004930">
    <property type="term" value="F:G protein-coupled receptor activity"/>
    <property type="evidence" value="ECO:0007669"/>
    <property type="project" value="UniProtKB-KW"/>
</dbReference>
<dbReference type="PANTHER" id="PTHR24242:SF413">
    <property type="entry name" value="OLFACTORY RECEPTOR"/>
    <property type="match status" value="1"/>
</dbReference>
<dbReference type="OMA" id="PMYTFLK"/>
<keyword evidence="11" id="KW-0325">Glycoprotein</keyword>
<dbReference type="STRING" id="10141.ENSCPOP00000015320"/>
<evidence type="ECO:0000256" key="11">
    <source>
        <dbReference type="ARBA" id="ARBA00023180"/>
    </source>
</evidence>
<dbReference type="Proteomes" id="UP000005447">
    <property type="component" value="Unassembled WGS sequence"/>
</dbReference>
<dbReference type="Pfam" id="PF13853">
    <property type="entry name" value="7tm_4"/>
    <property type="match status" value="1"/>
</dbReference>
<feature type="transmembrane region" description="Helical" evidence="14">
    <location>
        <begin position="25"/>
        <end position="48"/>
    </location>
</feature>
<dbReference type="GO" id="GO:0005886">
    <property type="term" value="C:plasma membrane"/>
    <property type="evidence" value="ECO:0007669"/>
    <property type="project" value="UniProtKB-SubCell"/>
</dbReference>
<feature type="transmembrane region" description="Helical" evidence="14">
    <location>
        <begin position="144"/>
        <end position="163"/>
    </location>
</feature>
<accession>H0VX91</accession>
<keyword evidence="3 14" id="KW-0716">Sensory transduction</keyword>
<keyword evidence="7 13" id="KW-0297">G-protein coupled receptor</keyword>
<protein>
    <recommendedName>
        <fullName evidence="14">Olfactory receptor</fullName>
    </recommendedName>
</protein>
<keyword evidence="10 13" id="KW-0675">Receptor</keyword>
<keyword evidence="12 13" id="KW-0807">Transducer</keyword>
<reference evidence="16" key="2">
    <citation type="submission" date="2025-08" db="UniProtKB">
        <authorList>
            <consortium name="Ensembl"/>
        </authorList>
    </citation>
    <scope>IDENTIFICATION</scope>
    <source>
        <strain evidence="16">2N</strain>
    </source>
</reference>
<evidence type="ECO:0000256" key="2">
    <source>
        <dbReference type="ARBA" id="ARBA00022475"/>
    </source>
</evidence>
<organism evidence="16 17">
    <name type="scientific">Cavia porcellus</name>
    <name type="common">Guinea pig</name>
    <dbReference type="NCBI Taxonomy" id="10141"/>
    <lineage>
        <taxon>Eukaryota</taxon>
        <taxon>Metazoa</taxon>
        <taxon>Chordata</taxon>
        <taxon>Craniata</taxon>
        <taxon>Vertebrata</taxon>
        <taxon>Euteleostomi</taxon>
        <taxon>Mammalia</taxon>
        <taxon>Eutheria</taxon>
        <taxon>Euarchontoglires</taxon>
        <taxon>Glires</taxon>
        <taxon>Rodentia</taxon>
        <taxon>Hystricomorpha</taxon>
        <taxon>Caviidae</taxon>
        <taxon>Cavia</taxon>
    </lineage>
</organism>
<dbReference type="HOGENOM" id="CLU_012526_1_2_1"/>
<feature type="transmembrane region" description="Helical" evidence="14">
    <location>
        <begin position="273"/>
        <end position="292"/>
    </location>
</feature>
<dbReference type="PROSITE" id="PS00237">
    <property type="entry name" value="G_PROTEIN_RECEP_F1_1"/>
    <property type="match status" value="1"/>
</dbReference>
<proteinExistence type="inferred from homology"/>
<dbReference type="PRINTS" id="PR00245">
    <property type="entry name" value="OLFACTORYR"/>
</dbReference>
<dbReference type="OrthoDB" id="9444602at2759"/>
<reference evidence="17" key="1">
    <citation type="journal article" date="2011" name="Nature">
        <title>A high-resolution map of human evolutionary constraint using 29 mammals.</title>
        <authorList>
            <person name="Lindblad-Toh K."/>
            <person name="Garber M."/>
            <person name="Zuk O."/>
            <person name="Lin M.F."/>
            <person name="Parker B.J."/>
            <person name="Washietl S."/>
            <person name="Kheradpour P."/>
            <person name="Ernst J."/>
            <person name="Jordan G."/>
            <person name="Mauceli E."/>
            <person name="Ward L.D."/>
            <person name="Lowe C.B."/>
            <person name="Holloway A.K."/>
            <person name="Clamp M."/>
            <person name="Gnerre S."/>
            <person name="Alfoldi J."/>
            <person name="Beal K."/>
            <person name="Chang J."/>
            <person name="Clawson H."/>
            <person name="Cuff J."/>
            <person name="Di Palma F."/>
            <person name="Fitzgerald S."/>
            <person name="Flicek P."/>
            <person name="Guttman M."/>
            <person name="Hubisz M.J."/>
            <person name="Jaffe D.B."/>
            <person name="Jungreis I."/>
            <person name="Kent W.J."/>
            <person name="Kostka D."/>
            <person name="Lara M."/>
            <person name="Martins A.L."/>
            <person name="Massingham T."/>
            <person name="Moltke I."/>
            <person name="Raney B.J."/>
            <person name="Rasmussen M.D."/>
            <person name="Robinson J."/>
            <person name="Stark A."/>
            <person name="Vilella A.J."/>
            <person name="Wen J."/>
            <person name="Xie X."/>
            <person name="Zody M.C."/>
            <person name="Baldwin J."/>
            <person name="Bloom T."/>
            <person name="Chin C.W."/>
            <person name="Heiman D."/>
            <person name="Nicol R."/>
            <person name="Nusbaum C."/>
            <person name="Young S."/>
            <person name="Wilkinson J."/>
            <person name="Worley K.C."/>
            <person name="Kovar C.L."/>
            <person name="Muzny D.M."/>
            <person name="Gibbs R.A."/>
            <person name="Cree A."/>
            <person name="Dihn H.H."/>
            <person name="Fowler G."/>
            <person name="Jhangiani S."/>
            <person name="Joshi V."/>
            <person name="Lee S."/>
            <person name="Lewis L.R."/>
            <person name="Nazareth L.V."/>
            <person name="Okwuonu G."/>
            <person name="Santibanez J."/>
            <person name="Warren W.C."/>
            <person name="Mardis E.R."/>
            <person name="Weinstock G.M."/>
            <person name="Wilson R.K."/>
            <person name="Delehaunty K."/>
            <person name="Dooling D."/>
            <person name="Fronik C."/>
            <person name="Fulton L."/>
            <person name="Fulton B."/>
            <person name="Graves T."/>
            <person name="Minx P."/>
            <person name="Sodergren E."/>
            <person name="Birney E."/>
            <person name="Margulies E.H."/>
            <person name="Herrero J."/>
            <person name="Green E.D."/>
            <person name="Haussler D."/>
            <person name="Siepel A."/>
            <person name="Goldman N."/>
            <person name="Pollard K.S."/>
            <person name="Pedersen J.S."/>
            <person name="Lander E.S."/>
            <person name="Kellis M."/>
        </authorList>
    </citation>
    <scope>NUCLEOTIDE SEQUENCE [LARGE SCALE GENOMIC DNA]</scope>
    <source>
        <strain evidence="17">2N</strain>
    </source>
</reference>
<keyword evidence="5 14" id="KW-0552">Olfaction</keyword>
<comment type="similarity">
    <text evidence="13">Belongs to the G-protein coupled receptor 1 family.</text>
</comment>
<dbReference type="FunFam" id="1.20.1070.10:FF:000001">
    <property type="entry name" value="Olfactory receptor"/>
    <property type="match status" value="1"/>
</dbReference>
<dbReference type="VEuPathDB" id="HostDB:ENSCPOG00000025127"/>
<evidence type="ECO:0000256" key="10">
    <source>
        <dbReference type="ARBA" id="ARBA00023170"/>
    </source>
</evidence>
<keyword evidence="2 14" id="KW-1003">Cell membrane</keyword>
<dbReference type="InterPro" id="IPR050939">
    <property type="entry name" value="Olfactory_GPCR1"/>
</dbReference>
<evidence type="ECO:0000256" key="6">
    <source>
        <dbReference type="ARBA" id="ARBA00022989"/>
    </source>
</evidence>